<dbReference type="KEGG" id="asc:ASAC_1170"/>
<dbReference type="InParanoid" id="D9Q2N7"/>
<dbReference type="Pfam" id="PF07849">
    <property type="entry name" value="DUF1641"/>
    <property type="match status" value="1"/>
</dbReference>
<dbReference type="RefSeq" id="WP_013267087.1">
    <property type="nucleotide sequence ID" value="NC_014374.1"/>
</dbReference>
<organism evidence="1 2">
    <name type="scientific">Acidilobus saccharovorans (strain DSM 16705 / JCM 18335 / VKM B-2471 / 345-15)</name>
    <dbReference type="NCBI Taxonomy" id="666510"/>
    <lineage>
        <taxon>Archaea</taxon>
        <taxon>Thermoproteota</taxon>
        <taxon>Thermoprotei</taxon>
        <taxon>Acidilobales</taxon>
        <taxon>Acidilobaceae</taxon>
        <taxon>Acidilobus</taxon>
    </lineage>
</organism>
<dbReference type="OrthoDB" id="382689at2157"/>
<keyword evidence="2" id="KW-1185">Reference proteome</keyword>
<proteinExistence type="predicted"/>
<gene>
    <name evidence="1" type="ordered locus">ASAC_1170</name>
</gene>
<dbReference type="eggNOG" id="arCOG02113">
    <property type="taxonomic scope" value="Archaea"/>
</dbReference>
<dbReference type="InterPro" id="IPR012440">
    <property type="entry name" value="DUF1641"/>
</dbReference>
<dbReference type="Proteomes" id="UP000000346">
    <property type="component" value="Chromosome"/>
</dbReference>
<name>D9Q2N7_ACIS3</name>
<sequence>MAQVDRQAEALERLLDIASTLNELLSDEELLRAVARLLVTPETLLIIDRLPQIMQLLERLTRPETLEKLNAVADAIDSLDVGVLRSLASSLSAEAQANNLSDLMRLLGDRDVIKGLAIVLNVAKAIGAARPANPK</sequence>
<accession>D9Q2N7</accession>
<dbReference type="HOGENOM" id="CLU_155658_0_0_2"/>
<dbReference type="GeneID" id="9499421"/>
<reference evidence="1 2" key="1">
    <citation type="journal article" date="2010" name="Appl. Environ. Microbiol.">
        <title>The genome sequence of the crenarchaeon Acidilobus saccharovorans supports a new order, Acidilobales, and suggests an important ecological role in terrestrial acidic hot springs.</title>
        <authorList>
            <person name="Mardanov A.V."/>
            <person name="Svetlitchnyi V.A."/>
            <person name="Beletsky A.V."/>
            <person name="Prokofeva M.I."/>
            <person name="Bonch-Osmolovskaya E.A."/>
            <person name="Ravin N.V."/>
            <person name="Skryabin K.G."/>
        </authorList>
    </citation>
    <scope>NUCLEOTIDE SEQUENCE [LARGE SCALE GENOMIC DNA]</scope>
    <source>
        <strain evidence="2">DSM 16705 / JCM 18335 / VKM B-2471 / 345-15</strain>
    </source>
</reference>
<evidence type="ECO:0008006" key="3">
    <source>
        <dbReference type="Google" id="ProtNLM"/>
    </source>
</evidence>
<dbReference type="AlphaFoldDB" id="D9Q2N7"/>
<evidence type="ECO:0000313" key="2">
    <source>
        <dbReference type="Proteomes" id="UP000000346"/>
    </source>
</evidence>
<dbReference type="STRING" id="666510.ASAC_1170"/>
<dbReference type="EMBL" id="CP001742">
    <property type="protein sequence ID" value="ADL19575.1"/>
    <property type="molecule type" value="Genomic_DNA"/>
</dbReference>
<protein>
    <recommendedName>
        <fullName evidence="3">DUF1641 domain-containing protein</fullName>
    </recommendedName>
</protein>
<evidence type="ECO:0000313" key="1">
    <source>
        <dbReference type="EMBL" id="ADL19575.1"/>
    </source>
</evidence>